<dbReference type="InterPro" id="IPR056924">
    <property type="entry name" value="SH3_Tf2-1"/>
</dbReference>
<protein>
    <recommendedName>
        <fullName evidence="1">Chromo domain-containing protein</fullName>
    </recommendedName>
</protein>
<dbReference type="Gene3D" id="2.40.50.40">
    <property type="match status" value="1"/>
</dbReference>
<dbReference type="InterPro" id="IPR023780">
    <property type="entry name" value="Chromo_domain"/>
</dbReference>
<proteinExistence type="predicted"/>
<dbReference type="Pfam" id="PF24626">
    <property type="entry name" value="SH3_Tf2-1"/>
    <property type="match status" value="1"/>
</dbReference>
<dbReference type="Pfam" id="PF00385">
    <property type="entry name" value="Chromo"/>
    <property type="match status" value="1"/>
</dbReference>
<dbReference type="OrthoDB" id="433924at2759"/>
<sequence>MKLIHDETKAALQKATEQMKTQYDKKKKASKKLDNKHVGPFPILKKHRLSTYKLKLPPIWKIYPIFNETLLTPYTPPVFPNQEQPPPPLLNIIQGKKEYDVESILDDKPHKVHRKKGEPSKIVTDYLVKWKGYGLEENKWTTEKFLGNAKEVIANYLKSKKGAVTVQAIVVEPKTATVIIDTK</sequence>
<dbReference type="InterPro" id="IPR016197">
    <property type="entry name" value="Chromo-like_dom_sf"/>
</dbReference>
<dbReference type="OMA" id="WPLINDS"/>
<dbReference type="STRING" id="47428.A0A284RKK7"/>
<dbReference type="PROSITE" id="PS50013">
    <property type="entry name" value="CHROMO_2"/>
    <property type="match status" value="1"/>
</dbReference>
<evidence type="ECO:0000313" key="2">
    <source>
        <dbReference type="EMBL" id="SJL09293.1"/>
    </source>
</evidence>
<dbReference type="GO" id="GO:0006338">
    <property type="term" value="P:chromatin remodeling"/>
    <property type="evidence" value="ECO:0007669"/>
    <property type="project" value="UniProtKB-ARBA"/>
</dbReference>
<name>A0A284RKK7_ARMOS</name>
<reference evidence="3" key="1">
    <citation type="journal article" date="2017" name="Nat. Ecol. Evol.">
        <title>Genome expansion and lineage-specific genetic innovations in the forest pathogenic fungi Armillaria.</title>
        <authorList>
            <person name="Sipos G."/>
            <person name="Prasanna A.N."/>
            <person name="Walter M.C."/>
            <person name="O'Connor E."/>
            <person name="Balint B."/>
            <person name="Krizsan K."/>
            <person name="Kiss B."/>
            <person name="Hess J."/>
            <person name="Varga T."/>
            <person name="Slot J."/>
            <person name="Riley R."/>
            <person name="Boka B."/>
            <person name="Rigling D."/>
            <person name="Barry K."/>
            <person name="Lee J."/>
            <person name="Mihaltcheva S."/>
            <person name="LaButti K."/>
            <person name="Lipzen A."/>
            <person name="Waldron R."/>
            <person name="Moloney N.M."/>
            <person name="Sperisen C."/>
            <person name="Kredics L."/>
            <person name="Vagvoelgyi C."/>
            <person name="Patrignani A."/>
            <person name="Fitzpatrick D."/>
            <person name="Nagy I."/>
            <person name="Doyle S."/>
            <person name="Anderson J.B."/>
            <person name="Grigoriev I.V."/>
            <person name="Gueldener U."/>
            <person name="Muensterkoetter M."/>
            <person name="Nagy L.G."/>
        </authorList>
    </citation>
    <scope>NUCLEOTIDE SEQUENCE [LARGE SCALE GENOMIC DNA]</scope>
    <source>
        <strain evidence="3">C18/9</strain>
    </source>
</reference>
<organism evidence="2 3">
    <name type="scientific">Armillaria ostoyae</name>
    <name type="common">Armillaria root rot fungus</name>
    <dbReference type="NCBI Taxonomy" id="47428"/>
    <lineage>
        <taxon>Eukaryota</taxon>
        <taxon>Fungi</taxon>
        <taxon>Dikarya</taxon>
        <taxon>Basidiomycota</taxon>
        <taxon>Agaricomycotina</taxon>
        <taxon>Agaricomycetes</taxon>
        <taxon>Agaricomycetidae</taxon>
        <taxon>Agaricales</taxon>
        <taxon>Marasmiineae</taxon>
        <taxon>Physalacriaceae</taxon>
        <taxon>Armillaria</taxon>
    </lineage>
</organism>
<keyword evidence="3" id="KW-1185">Reference proteome</keyword>
<dbReference type="SMART" id="SM00298">
    <property type="entry name" value="CHROMO"/>
    <property type="match status" value="1"/>
</dbReference>
<evidence type="ECO:0000313" key="3">
    <source>
        <dbReference type="Proteomes" id="UP000219338"/>
    </source>
</evidence>
<evidence type="ECO:0000259" key="1">
    <source>
        <dbReference type="PROSITE" id="PS50013"/>
    </source>
</evidence>
<dbReference type="AlphaFoldDB" id="A0A284RKK7"/>
<dbReference type="InterPro" id="IPR000953">
    <property type="entry name" value="Chromo/chromo_shadow_dom"/>
</dbReference>
<feature type="domain" description="Chromo" evidence="1">
    <location>
        <begin position="99"/>
        <end position="168"/>
    </location>
</feature>
<accession>A0A284RKK7</accession>
<dbReference type="SUPFAM" id="SSF54160">
    <property type="entry name" value="Chromo domain-like"/>
    <property type="match status" value="1"/>
</dbReference>
<dbReference type="CDD" id="cd00024">
    <property type="entry name" value="CD_CSD"/>
    <property type="match status" value="1"/>
</dbReference>
<dbReference type="Proteomes" id="UP000219338">
    <property type="component" value="Unassembled WGS sequence"/>
</dbReference>
<gene>
    <name evidence="2" type="ORF">ARMOST_12670</name>
</gene>
<dbReference type="EMBL" id="FUEG01000010">
    <property type="protein sequence ID" value="SJL09293.1"/>
    <property type="molecule type" value="Genomic_DNA"/>
</dbReference>